<dbReference type="GO" id="GO:0000981">
    <property type="term" value="F:DNA-binding transcription factor activity, RNA polymerase II-specific"/>
    <property type="evidence" value="ECO:0007669"/>
    <property type="project" value="InterPro"/>
</dbReference>
<dbReference type="PROSITE" id="PS00027">
    <property type="entry name" value="HOMEOBOX_1"/>
    <property type="match status" value="1"/>
</dbReference>
<evidence type="ECO:0000259" key="14">
    <source>
        <dbReference type="PROSITE" id="PS50071"/>
    </source>
</evidence>
<evidence type="ECO:0000256" key="1">
    <source>
        <dbReference type="ARBA" id="ARBA00004123"/>
    </source>
</evidence>
<dbReference type="PROSITE" id="PS50071">
    <property type="entry name" value="HOMEOBOX_2"/>
    <property type="match status" value="1"/>
</dbReference>
<dbReference type="GO" id="GO:0000977">
    <property type="term" value="F:RNA polymerase II transcription regulatory region sequence-specific DNA binding"/>
    <property type="evidence" value="ECO:0007669"/>
    <property type="project" value="TreeGrafter"/>
</dbReference>
<comment type="caution">
    <text evidence="15">The sequence shown here is derived from an EMBL/GenBank/DDBJ whole genome shotgun (WGS) entry which is preliminary data.</text>
</comment>
<evidence type="ECO:0000256" key="6">
    <source>
        <dbReference type="ARBA" id="ARBA00023125"/>
    </source>
</evidence>
<evidence type="ECO:0008006" key="17">
    <source>
        <dbReference type="Google" id="ProtNLM"/>
    </source>
</evidence>
<dbReference type="GO" id="GO:0046872">
    <property type="term" value="F:metal ion binding"/>
    <property type="evidence" value="ECO:0007669"/>
    <property type="project" value="UniProtKB-KW"/>
</dbReference>
<sequence length="340" mass="38038">MHALGEGGSSEAAVTQQDIASNTNESCVLCVCSRCDMPIRERFVNRVLERSYHTDCLRCYVCNEALTSTCFMKEDSLFCKDHFYKRFGTKCTRCGDGIIPDSAVRKASGHVYHVGCFQCVVCKREMKTGEEFYLIPEDGRLVCKSDYELARDKPIDSEMDVSNKRPRTTISAKSLDTLKQAYTASSKPARHVREQLAAETGLDMRVVQVWFQNRRAKEKRLKKDAGRRWGQNGNIKTDSDSNSPSGSVTGQSPVYGYMDQSDPDHHPSEVAYPVSDMENYAGLPRPELGLAPAGALLGMETIQMVPPVPQEHQFYMPAPQPIQPHLNNVALTGLMHNYLI</sequence>
<evidence type="ECO:0000313" key="15">
    <source>
        <dbReference type="EMBL" id="EYB96357.1"/>
    </source>
</evidence>
<keyword evidence="5 10" id="KW-0440">LIM domain</keyword>
<dbReference type="InterPro" id="IPR017970">
    <property type="entry name" value="Homeobox_CS"/>
</dbReference>
<dbReference type="AlphaFoldDB" id="A0A016T0Y5"/>
<dbReference type="Gene3D" id="1.10.10.60">
    <property type="entry name" value="Homeodomain-like"/>
    <property type="match status" value="1"/>
</dbReference>
<reference evidence="16" key="1">
    <citation type="journal article" date="2015" name="Nat. Genet.">
        <title>The genome and transcriptome of the zoonotic hookworm Ancylostoma ceylanicum identify infection-specific gene families.</title>
        <authorList>
            <person name="Schwarz E.M."/>
            <person name="Hu Y."/>
            <person name="Antoshechkin I."/>
            <person name="Miller M.M."/>
            <person name="Sternberg P.W."/>
            <person name="Aroian R.V."/>
        </authorList>
    </citation>
    <scope>NUCLEOTIDE SEQUENCE</scope>
    <source>
        <strain evidence="16">HY135</strain>
    </source>
</reference>
<evidence type="ECO:0000256" key="7">
    <source>
        <dbReference type="ARBA" id="ARBA00023155"/>
    </source>
</evidence>
<evidence type="ECO:0000259" key="13">
    <source>
        <dbReference type="PROSITE" id="PS50023"/>
    </source>
</evidence>
<evidence type="ECO:0000256" key="10">
    <source>
        <dbReference type="PROSITE-ProRule" id="PRU00125"/>
    </source>
</evidence>
<dbReference type="SUPFAM" id="SSF46689">
    <property type="entry name" value="Homeodomain-like"/>
    <property type="match status" value="1"/>
</dbReference>
<dbReference type="GO" id="GO:0007409">
    <property type="term" value="P:axonogenesis"/>
    <property type="evidence" value="ECO:0007669"/>
    <property type="project" value="UniProtKB-ARBA"/>
</dbReference>
<dbReference type="InterPro" id="IPR001356">
    <property type="entry name" value="HD"/>
</dbReference>
<feature type="domain" description="LIM zinc-binding" evidence="13">
    <location>
        <begin position="90"/>
        <end position="153"/>
    </location>
</feature>
<dbReference type="SUPFAM" id="SSF57716">
    <property type="entry name" value="Glucocorticoid receptor-like (DNA-binding domain)"/>
    <property type="match status" value="1"/>
</dbReference>
<keyword evidence="16" id="KW-1185">Reference proteome</keyword>
<feature type="DNA-binding region" description="Homeobox" evidence="9">
    <location>
        <begin position="163"/>
        <end position="222"/>
    </location>
</feature>
<dbReference type="InterPro" id="IPR050453">
    <property type="entry name" value="LIM_Homeobox_TF"/>
</dbReference>
<organism evidence="15 16">
    <name type="scientific">Ancylostoma ceylanicum</name>
    <dbReference type="NCBI Taxonomy" id="53326"/>
    <lineage>
        <taxon>Eukaryota</taxon>
        <taxon>Metazoa</taxon>
        <taxon>Ecdysozoa</taxon>
        <taxon>Nematoda</taxon>
        <taxon>Chromadorea</taxon>
        <taxon>Rhabditida</taxon>
        <taxon>Rhabditina</taxon>
        <taxon>Rhabditomorpha</taxon>
        <taxon>Strongyloidea</taxon>
        <taxon>Ancylostomatidae</taxon>
        <taxon>Ancylostomatinae</taxon>
        <taxon>Ancylostoma</taxon>
    </lineage>
</organism>
<dbReference type="OrthoDB" id="10068367at2759"/>
<accession>A0A016T0Y5</accession>
<dbReference type="PANTHER" id="PTHR24208">
    <property type="entry name" value="LIM/HOMEOBOX PROTEIN LHX"/>
    <property type="match status" value="1"/>
</dbReference>
<protein>
    <recommendedName>
        <fullName evidence="17">Homeobox domain protein</fullName>
    </recommendedName>
</protein>
<dbReference type="SMART" id="SM00132">
    <property type="entry name" value="LIM"/>
    <property type="match status" value="2"/>
</dbReference>
<keyword evidence="4 10" id="KW-0862">Zinc</keyword>
<feature type="domain" description="LIM zinc-binding" evidence="13">
    <location>
        <begin position="30"/>
        <end position="89"/>
    </location>
</feature>
<dbReference type="CDD" id="cd00086">
    <property type="entry name" value="homeodomain"/>
    <property type="match status" value="1"/>
</dbReference>
<comment type="subcellular location">
    <subcellularLocation>
        <location evidence="1 9 11">Nucleus</location>
    </subcellularLocation>
</comment>
<dbReference type="GO" id="GO:0005634">
    <property type="term" value="C:nucleus"/>
    <property type="evidence" value="ECO:0007669"/>
    <property type="project" value="UniProtKB-SubCell"/>
</dbReference>
<dbReference type="STRING" id="53326.A0A016T0Y5"/>
<dbReference type="EMBL" id="JARK01001487">
    <property type="protein sequence ID" value="EYB96357.1"/>
    <property type="molecule type" value="Genomic_DNA"/>
</dbReference>
<evidence type="ECO:0000313" key="16">
    <source>
        <dbReference type="Proteomes" id="UP000024635"/>
    </source>
</evidence>
<feature type="region of interest" description="Disordered" evidence="12">
    <location>
        <begin position="221"/>
        <end position="270"/>
    </location>
</feature>
<evidence type="ECO:0000256" key="4">
    <source>
        <dbReference type="ARBA" id="ARBA00022833"/>
    </source>
</evidence>
<evidence type="ECO:0000256" key="2">
    <source>
        <dbReference type="ARBA" id="ARBA00022723"/>
    </source>
</evidence>
<dbReference type="PROSITE" id="PS50023">
    <property type="entry name" value="LIM_DOMAIN_2"/>
    <property type="match status" value="2"/>
</dbReference>
<evidence type="ECO:0000256" key="5">
    <source>
        <dbReference type="ARBA" id="ARBA00023038"/>
    </source>
</evidence>
<dbReference type="Pfam" id="PF00412">
    <property type="entry name" value="LIM"/>
    <property type="match status" value="2"/>
</dbReference>
<dbReference type="InterPro" id="IPR009057">
    <property type="entry name" value="Homeodomain-like_sf"/>
</dbReference>
<dbReference type="GO" id="GO:0045944">
    <property type="term" value="P:positive regulation of transcription by RNA polymerase II"/>
    <property type="evidence" value="ECO:0007669"/>
    <property type="project" value="UniProtKB-ARBA"/>
</dbReference>
<dbReference type="CDD" id="cd08368">
    <property type="entry name" value="LIM"/>
    <property type="match status" value="1"/>
</dbReference>
<keyword evidence="2 10" id="KW-0479">Metal-binding</keyword>
<dbReference type="FunFam" id="1.10.10.60:FF:000219">
    <property type="entry name" value="LIM/homeobox protein Lhx3"/>
    <property type="match status" value="1"/>
</dbReference>
<dbReference type="Gene3D" id="2.10.110.10">
    <property type="entry name" value="Cysteine Rich Protein"/>
    <property type="match status" value="2"/>
</dbReference>
<dbReference type="PROSITE" id="PS00478">
    <property type="entry name" value="LIM_DOMAIN_1"/>
    <property type="match status" value="2"/>
</dbReference>
<dbReference type="Pfam" id="PF00046">
    <property type="entry name" value="Homeodomain"/>
    <property type="match status" value="1"/>
</dbReference>
<evidence type="ECO:0000256" key="11">
    <source>
        <dbReference type="RuleBase" id="RU000682"/>
    </source>
</evidence>
<dbReference type="InterPro" id="IPR001781">
    <property type="entry name" value="Znf_LIM"/>
</dbReference>
<evidence type="ECO:0000256" key="8">
    <source>
        <dbReference type="ARBA" id="ARBA00023242"/>
    </source>
</evidence>
<keyword evidence="3" id="KW-0677">Repeat</keyword>
<dbReference type="Proteomes" id="UP000024635">
    <property type="component" value="Unassembled WGS sequence"/>
</dbReference>
<keyword evidence="7 9" id="KW-0371">Homeobox</keyword>
<feature type="compositionally biased region" description="Polar residues" evidence="12">
    <location>
        <begin position="231"/>
        <end position="252"/>
    </location>
</feature>
<dbReference type="PANTHER" id="PTHR24208:SF128">
    <property type="entry name" value="LIM3, ISOFORM G"/>
    <property type="match status" value="1"/>
</dbReference>
<evidence type="ECO:0000256" key="12">
    <source>
        <dbReference type="SAM" id="MobiDB-lite"/>
    </source>
</evidence>
<gene>
    <name evidence="15" type="primary">Acey_s0151.g2823</name>
    <name evidence="15" type="synonym">Acey-ceh-14</name>
    <name evidence="15" type="ORF">Y032_0151g2823</name>
</gene>
<dbReference type="FunFam" id="2.10.110.10:FF:000136">
    <property type="entry name" value="LIM domain family"/>
    <property type="match status" value="1"/>
</dbReference>
<keyword evidence="6 9" id="KW-0238">DNA-binding</keyword>
<evidence type="ECO:0000256" key="3">
    <source>
        <dbReference type="ARBA" id="ARBA00022737"/>
    </source>
</evidence>
<dbReference type="SMART" id="SM00389">
    <property type="entry name" value="HOX"/>
    <property type="match status" value="1"/>
</dbReference>
<feature type="domain" description="Homeobox" evidence="14">
    <location>
        <begin position="161"/>
        <end position="221"/>
    </location>
</feature>
<name>A0A016T0Y5_9BILA</name>
<proteinExistence type="predicted"/>
<keyword evidence="8 9" id="KW-0539">Nucleus</keyword>
<evidence type="ECO:0000256" key="9">
    <source>
        <dbReference type="PROSITE-ProRule" id="PRU00108"/>
    </source>
</evidence>